<proteinExistence type="predicted"/>
<dbReference type="AlphaFoldDB" id="A0A2P2NF78"/>
<protein>
    <submittedName>
        <fullName evidence="2">Uncharacterized protein</fullName>
    </submittedName>
</protein>
<organism evidence="2">
    <name type="scientific">Rhizophora mucronata</name>
    <name type="common">Asiatic mangrove</name>
    <dbReference type="NCBI Taxonomy" id="61149"/>
    <lineage>
        <taxon>Eukaryota</taxon>
        <taxon>Viridiplantae</taxon>
        <taxon>Streptophyta</taxon>
        <taxon>Embryophyta</taxon>
        <taxon>Tracheophyta</taxon>
        <taxon>Spermatophyta</taxon>
        <taxon>Magnoliopsida</taxon>
        <taxon>eudicotyledons</taxon>
        <taxon>Gunneridae</taxon>
        <taxon>Pentapetalae</taxon>
        <taxon>rosids</taxon>
        <taxon>fabids</taxon>
        <taxon>Malpighiales</taxon>
        <taxon>Rhizophoraceae</taxon>
        <taxon>Rhizophora</taxon>
    </lineage>
</organism>
<evidence type="ECO:0000313" key="2">
    <source>
        <dbReference type="EMBL" id="MBX41122.1"/>
    </source>
</evidence>
<evidence type="ECO:0000256" key="1">
    <source>
        <dbReference type="SAM" id="Phobius"/>
    </source>
</evidence>
<keyword evidence="1" id="KW-1133">Transmembrane helix</keyword>
<sequence>MRTSPKVWATAVVSLLCTKFHFLALLNSSNYY</sequence>
<accession>A0A2P2NF78</accession>
<keyword evidence="1" id="KW-0812">Transmembrane</keyword>
<dbReference type="EMBL" id="GGEC01060638">
    <property type="protein sequence ID" value="MBX41122.1"/>
    <property type="molecule type" value="Transcribed_RNA"/>
</dbReference>
<keyword evidence="1" id="KW-0472">Membrane</keyword>
<feature type="transmembrane region" description="Helical" evidence="1">
    <location>
        <begin position="7"/>
        <end position="26"/>
    </location>
</feature>
<reference evidence="2" key="1">
    <citation type="submission" date="2018-02" db="EMBL/GenBank/DDBJ databases">
        <title>Rhizophora mucronata_Transcriptome.</title>
        <authorList>
            <person name="Meera S.P."/>
            <person name="Sreeshan A."/>
            <person name="Augustine A."/>
        </authorList>
    </citation>
    <scope>NUCLEOTIDE SEQUENCE</scope>
    <source>
        <tissue evidence="2">Leaf</tissue>
    </source>
</reference>
<name>A0A2P2NF78_RHIMU</name>